<evidence type="ECO:0000256" key="5">
    <source>
        <dbReference type="ARBA" id="ARBA00023136"/>
    </source>
</evidence>
<organism evidence="7 8">
    <name type="scientific">Staphylococcus cohnii subsp. cohnii</name>
    <dbReference type="NCBI Taxonomy" id="74704"/>
    <lineage>
        <taxon>Bacteria</taxon>
        <taxon>Bacillati</taxon>
        <taxon>Bacillota</taxon>
        <taxon>Bacilli</taxon>
        <taxon>Bacillales</taxon>
        <taxon>Staphylococcaceae</taxon>
        <taxon>Staphylococcus</taxon>
        <taxon>Staphylococcus cohnii species complex</taxon>
    </lineage>
</organism>
<feature type="transmembrane region" description="Helical" evidence="6">
    <location>
        <begin position="185"/>
        <end position="205"/>
    </location>
</feature>
<sequence>MNLLKQIFKKEDIAKFQNKDAHLERTLRIRDFLALGVGTIVSTAIFTLPGVVAADHTGPSVSLSFLVAAIVAALVAFVYAEMASVMPFAGSAYTWISILFGEFFGWIVGWALIAEYLIAVAFVASGFSANLRGLLEPFHISLPNSLSNSLGTDGGIIDLVAAIVVIITAILLYRGTSEAARVQNALVILKVLAILLFIIVGLSVIDIGHYIPFIPEYRETAAGAFGGWQGIYAGSSVIFVAYIGFDSIASNSGEAINPQKTMPRGILGSLLIAVTLFIVVSLVLVGMFDYAQYKNNAEPVGWALRMSGHSTVAVIVQAVSVIGMFTALIGMMMAGSRLLYSFGRDGILPSWLGKLDNKNLPNRALIILSIVAIIIGSVFPFGFLAQLISAGALVAFMFVTVGIFSLRKREGHDLPEPAFKLPFYPVMPVIIFICVFIVFWGLSGQAKIYTLIWFCIGIIYYVLYILKNLKNIKN</sequence>
<comment type="caution">
    <text evidence="7">The sequence shown here is derived from an EMBL/GenBank/DDBJ whole genome shotgun (WGS) entry which is preliminary data.</text>
</comment>
<dbReference type="PANTHER" id="PTHR43243:SF4">
    <property type="entry name" value="CATIONIC AMINO ACID TRANSPORTER 4"/>
    <property type="match status" value="1"/>
</dbReference>
<dbReference type="PANTHER" id="PTHR43243">
    <property type="entry name" value="INNER MEMBRANE TRANSPORTER YGJI-RELATED"/>
    <property type="match status" value="1"/>
</dbReference>
<keyword evidence="4 6" id="KW-1133">Transmembrane helix</keyword>
<dbReference type="Gene3D" id="1.20.1740.10">
    <property type="entry name" value="Amino acid/polyamine transporter I"/>
    <property type="match status" value="1"/>
</dbReference>
<reference evidence="7 8" key="1">
    <citation type="submission" date="2015-03" db="EMBL/GenBank/DDBJ databases">
        <title>Genome Assembly of Staphylococcus cohnii subsp. cohnii strain G22B2.</title>
        <authorList>
            <person name="Nair G."/>
            <person name="Kaur G."/>
            <person name="Khatri I."/>
            <person name="Singh N.K."/>
            <person name="Sathyabama S."/>
            <person name="Maurya S.K."/>
            <person name="Subramanian S."/>
            <person name="Agrewala J.N."/>
            <person name="Mayilraj S."/>
        </authorList>
    </citation>
    <scope>NUCLEOTIDE SEQUENCE [LARGE SCALE GENOMIC DNA]</scope>
    <source>
        <strain evidence="7 8">G22B2</strain>
    </source>
</reference>
<evidence type="ECO:0000256" key="1">
    <source>
        <dbReference type="ARBA" id="ARBA00004141"/>
    </source>
</evidence>
<dbReference type="Proteomes" id="UP000034455">
    <property type="component" value="Unassembled WGS sequence"/>
</dbReference>
<evidence type="ECO:0000256" key="3">
    <source>
        <dbReference type="ARBA" id="ARBA00022692"/>
    </source>
</evidence>
<dbReference type="PATRIC" id="fig|74704.6.peg.269"/>
<feature type="transmembrane region" description="Helical" evidence="6">
    <location>
        <begin position="155"/>
        <end position="173"/>
    </location>
</feature>
<feature type="transmembrane region" description="Helical" evidence="6">
    <location>
        <begin position="60"/>
        <end position="80"/>
    </location>
</feature>
<feature type="transmembrane region" description="Helical" evidence="6">
    <location>
        <begin position="364"/>
        <end position="381"/>
    </location>
</feature>
<proteinExistence type="predicted"/>
<feature type="transmembrane region" description="Helical" evidence="6">
    <location>
        <begin position="92"/>
        <end position="113"/>
    </location>
</feature>
<feature type="transmembrane region" description="Helical" evidence="6">
    <location>
        <begin position="266"/>
        <end position="291"/>
    </location>
</feature>
<keyword evidence="3 6" id="KW-0812">Transmembrane</keyword>
<dbReference type="InterPro" id="IPR002293">
    <property type="entry name" value="AA/rel_permease1"/>
</dbReference>
<dbReference type="RefSeq" id="WP_019469778.1">
    <property type="nucleotide sequence ID" value="NZ_BKAS01000043.1"/>
</dbReference>
<dbReference type="PIRSF" id="PIRSF006060">
    <property type="entry name" value="AA_transporter"/>
    <property type="match status" value="1"/>
</dbReference>
<evidence type="ECO:0000256" key="6">
    <source>
        <dbReference type="SAM" id="Phobius"/>
    </source>
</evidence>
<comment type="subcellular location">
    <subcellularLocation>
        <location evidence="1">Membrane</location>
        <topology evidence="1">Multi-pass membrane protein</topology>
    </subcellularLocation>
</comment>
<feature type="transmembrane region" description="Helical" evidence="6">
    <location>
        <begin position="311"/>
        <end position="334"/>
    </location>
</feature>
<accession>A0A0M2NVK5</accession>
<feature type="transmembrane region" description="Helical" evidence="6">
    <location>
        <begin position="418"/>
        <end position="442"/>
    </location>
</feature>
<protein>
    <submittedName>
        <fullName evidence="7">Amino acid transporter</fullName>
    </submittedName>
</protein>
<keyword evidence="2" id="KW-0813">Transport</keyword>
<keyword evidence="5 6" id="KW-0472">Membrane</keyword>
<dbReference type="GO" id="GO:0016020">
    <property type="term" value="C:membrane"/>
    <property type="evidence" value="ECO:0007669"/>
    <property type="project" value="UniProtKB-SubCell"/>
</dbReference>
<feature type="transmembrane region" description="Helical" evidence="6">
    <location>
        <begin position="448"/>
        <end position="466"/>
    </location>
</feature>
<evidence type="ECO:0000313" key="7">
    <source>
        <dbReference type="EMBL" id="KKI63771.1"/>
    </source>
</evidence>
<evidence type="ECO:0000256" key="4">
    <source>
        <dbReference type="ARBA" id="ARBA00022989"/>
    </source>
</evidence>
<dbReference type="AlphaFoldDB" id="A0A0M2NVK5"/>
<evidence type="ECO:0000256" key="2">
    <source>
        <dbReference type="ARBA" id="ARBA00022448"/>
    </source>
</evidence>
<dbReference type="GeneID" id="58098733"/>
<dbReference type="EMBL" id="LAKJ01000012">
    <property type="protein sequence ID" value="KKI63771.1"/>
    <property type="molecule type" value="Genomic_DNA"/>
</dbReference>
<feature type="transmembrane region" description="Helical" evidence="6">
    <location>
        <begin position="225"/>
        <end position="245"/>
    </location>
</feature>
<evidence type="ECO:0000313" key="8">
    <source>
        <dbReference type="Proteomes" id="UP000034455"/>
    </source>
</evidence>
<feature type="transmembrane region" description="Helical" evidence="6">
    <location>
        <begin position="387"/>
        <end position="406"/>
    </location>
</feature>
<dbReference type="GO" id="GO:0015171">
    <property type="term" value="F:amino acid transmembrane transporter activity"/>
    <property type="evidence" value="ECO:0007669"/>
    <property type="project" value="TreeGrafter"/>
</dbReference>
<feature type="transmembrane region" description="Helical" evidence="6">
    <location>
        <begin position="32"/>
        <end position="54"/>
    </location>
</feature>
<name>A0A0M2NVK5_STACC</name>
<gene>
    <name evidence="7" type="ORF">UF66_0260</name>
</gene>
<dbReference type="Pfam" id="PF13520">
    <property type="entry name" value="AA_permease_2"/>
    <property type="match status" value="1"/>
</dbReference>